<evidence type="ECO:0000256" key="1">
    <source>
        <dbReference type="ARBA" id="ARBA00022679"/>
    </source>
</evidence>
<dbReference type="Proteomes" id="UP000192591">
    <property type="component" value="Unassembled WGS sequence"/>
</dbReference>
<dbReference type="EMBL" id="MWIH01000005">
    <property type="protein sequence ID" value="OQO92541.1"/>
    <property type="molecule type" value="Genomic_DNA"/>
</dbReference>
<accession>A0A1V9A632</accession>
<dbReference type="PROSITE" id="PS00107">
    <property type="entry name" value="PROTEIN_KINASE_ATP"/>
    <property type="match status" value="1"/>
</dbReference>
<proteinExistence type="predicted"/>
<dbReference type="InterPro" id="IPR008271">
    <property type="entry name" value="Ser/Thr_kinase_AS"/>
</dbReference>
<organism evidence="8 9">
    <name type="scientific">Saccharomonospora piscinae</name>
    <dbReference type="NCBI Taxonomy" id="687388"/>
    <lineage>
        <taxon>Bacteria</taxon>
        <taxon>Bacillati</taxon>
        <taxon>Actinomycetota</taxon>
        <taxon>Actinomycetes</taxon>
        <taxon>Pseudonocardiales</taxon>
        <taxon>Pseudonocardiaceae</taxon>
        <taxon>Saccharomonospora</taxon>
    </lineage>
</organism>
<dbReference type="PANTHER" id="PTHR43289">
    <property type="entry name" value="MITOGEN-ACTIVATED PROTEIN KINASE KINASE KINASE 20-RELATED"/>
    <property type="match status" value="1"/>
</dbReference>
<name>A0A1V9A632_SACPI</name>
<dbReference type="STRING" id="1962155.B1813_10180"/>
<keyword evidence="9" id="KW-1185">Reference proteome</keyword>
<keyword evidence="4 5" id="KW-0067">ATP-binding</keyword>
<dbReference type="Gene3D" id="3.30.200.20">
    <property type="entry name" value="Phosphorylase Kinase, domain 1"/>
    <property type="match status" value="1"/>
</dbReference>
<reference evidence="8 9" key="1">
    <citation type="submission" date="2017-02" db="EMBL/GenBank/DDBJ databases">
        <title>Draft genome of Saccharomonospora sp. 154.</title>
        <authorList>
            <person name="Alonso-Carmona G.S."/>
            <person name="De La Haba R."/>
            <person name="Vera-Gargallo B."/>
            <person name="Sandoval-Trujillo A.H."/>
            <person name="Ramirez-Duran N."/>
            <person name="Ventosa A."/>
        </authorList>
    </citation>
    <scope>NUCLEOTIDE SEQUENCE [LARGE SCALE GENOMIC DNA]</scope>
    <source>
        <strain evidence="8 9">LRS4.154</strain>
    </source>
</reference>
<evidence type="ECO:0000256" key="6">
    <source>
        <dbReference type="SAM" id="MobiDB-lite"/>
    </source>
</evidence>
<dbReference type="RefSeq" id="WP_081192329.1">
    <property type="nucleotide sequence ID" value="NZ_MWIH01000005.1"/>
</dbReference>
<dbReference type="Gene3D" id="1.10.510.10">
    <property type="entry name" value="Transferase(Phosphotransferase) domain 1"/>
    <property type="match status" value="1"/>
</dbReference>
<evidence type="ECO:0000313" key="8">
    <source>
        <dbReference type="EMBL" id="OQO92541.1"/>
    </source>
</evidence>
<dbReference type="InterPro" id="IPR000719">
    <property type="entry name" value="Prot_kinase_dom"/>
</dbReference>
<gene>
    <name evidence="8" type="ORF">B1813_10180</name>
</gene>
<keyword evidence="2 5" id="KW-0547">Nucleotide-binding</keyword>
<evidence type="ECO:0000313" key="9">
    <source>
        <dbReference type="Proteomes" id="UP000192591"/>
    </source>
</evidence>
<dbReference type="AlphaFoldDB" id="A0A1V9A632"/>
<dbReference type="Pfam" id="PF00069">
    <property type="entry name" value="Pkinase"/>
    <property type="match status" value="1"/>
</dbReference>
<dbReference type="SUPFAM" id="SSF56112">
    <property type="entry name" value="Protein kinase-like (PK-like)"/>
    <property type="match status" value="1"/>
</dbReference>
<sequence>MRPLAAGDPRVLGPYRALGVLGDGGMGRVLLATGPDGRPAAVKLVHDFLARDAVFRERFRREITACRLVSGAYTAPVLDADPDAPTPWLATRYVPGPSLGLAVTSTGPFPAESLRLLAVGLATALADIHRAGLVHRDLKPANLLLAHDGPRVIDFGIARAAEDDTELTGTGAVIGSPEFMSPEQAHGHELTPATDVFSLGTVLVFAATGRGPFAGSSAAQSLYNVAHADPDLDGVPPPLRNVVAACLDKDPRRRPTPGDLLDRLTGDVRPGAEPWPPSVHELIREREADAARALLAPPPTADRSAATRRRAVRTGILAAVVVTAFAATLPFLVEPDTRAGHAAPGGGVPDALPAQPPPGESGSPTTSPAPADDGPLGLDRLRAVDPCAVLPSELTPLPAVHLERCTYEHADGRWFDLALGDRVPVNPTPDEDADPVDHTEIDGLSLVVDQGGEGRCETVAVLPGHADLGVSVTVGPGVGDVTAAPCASAHAVLSDALAVLRDGGPERENSTGSLATVDPCALLGPSDVSRLFGVSGTSRPERLYRCEWELTGTLVVELSRDVDPAALEDRWQERELAGRTVYTQPEPQAGSPSCAVSWAHREPDDGPSTQAEVIRLRYLATASGRPVDDVCADVVAAAETVLPKLPAP</sequence>
<protein>
    <submittedName>
        <fullName evidence="8">Protein kinase</fullName>
    </submittedName>
</protein>
<evidence type="ECO:0000256" key="3">
    <source>
        <dbReference type="ARBA" id="ARBA00022777"/>
    </source>
</evidence>
<feature type="region of interest" description="Disordered" evidence="6">
    <location>
        <begin position="250"/>
        <end position="275"/>
    </location>
</feature>
<dbReference type="PROSITE" id="PS00108">
    <property type="entry name" value="PROTEIN_KINASE_ST"/>
    <property type="match status" value="1"/>
</dbReference>
<dbReference type="CDD" id="cd14014">
    <property type="entry name" value="STKc_PknB_like"/>
    <property type="match status" value="1"/>
</dbReference>
<evidence type="ECO:0000256" key="2">
    <source>
        <dbReference type="ARBA" id="ARBA00022741"/>
    </source>
</evidence>
<dbReference type="PANTHER" id="PTHR43289:SF34">
    <property type="entry name" value="SERINE_THREONINE-PROTEIN KINASE YBDM-RELATED"/>
    <property type="match status" value="1"/>
</dbReference>
<feature type="region of interest" description="Disordered" evidence="6">
    <location>
        <begin position="583"/>
        <end position="608"/>
    </location>
</feature>
<evidence type="ECO:0000256" key="5">
    <source>
        <dbReference type="PROSITE-ProRule" id="PRU10141"/>
    </source>
</evidence>
<dbReference type="GO" id="GO:0004674">
    <property type="term" value="F:protein serine/threonine kinase activity"/>
    <property type="evidence" value="ECO:0007669"/>
    <property type="project" value="TreeGrafter"/>
</dbReference>
<keyword evidence="1" id="KW-0808">Transferase</keyword>
<dbReference type="InterPro" id="IPR017441">
    <property type="entry name" value="Protein_kinase_ATP_BS"/>
</dbReference>
<feature type="compositionally biased region" description="Low complexity" evidence="6">
    <location>
        <begin position="360"/>
        <end position="371"/>
    </location>
</feature>
<evidence type="ECO:0000259" key="7">
    <source>
        <dbReference type="PROSITE" id="PS50011"/>
    </source>
</evidence>
<feature type="region of interest" description="Disordered" evidence="6">
    <location>
        <begin position="340"/>
        <end position="378"/>
    </location>
</feature>
<evidence type="ECO:0000256" key="4">
    <source>
        <dbReference type="ARBA" id="ARBA00022840"/>
    </source>
</evidence>
<dbReference type="InterPro" id="IPR011009">
    <property type="entry name" value="Kinase-like_dom_sf"/>
</dbReference>
<keyword evidence="3 8" id="KW-0418">Kinase</keyword>
<comment type="caution">
    <text evidence="8">The sequence shown here is derived from an EMBL/GenBank/DDBJ whole genome shotgun (WGS) entry which is preliminary data.</text>
</comment>
<dbReference type="SMART" id="SM00220">
    <property type="entry name" value="S_TKc"/>
    <property type="match status" value="1"/>
</dbReference>
<dbReference type="GO" id="GO:0005524">
    <property type="term" value="F:ATP binding"/>
    <property type="evidence" value="ECO:0007669"/>
    <property type="project" value="UniProtKB-UniRule"/>
</dbReference>
<feature type="binding site" evidence="5">
    <location>
        <position position="43"/>
    </location>
    <ligand>
        <name>ATP</name>
        <dbReference type="ChEBI" id="CHEBI:30616"/>
    </ligand>
</feature>
<feature type="domain" description="Protein kinase" evidence="7">
    <location>
        <begin position="15"/>
        <end position="283"/>
    </location>
</feature>
<dbReference type="PROSITE" id="PS50011">
    <property type="entry name" value="PROTEIN_KINASE_DOM"/>
    <property type="match status" value="1"/>
</dbReference>